<accession>A0ABU5NTT5</accession>
<dbReference type="RefSeq" id="WP_322853746.1">
    <property type="nucleotide sequence ID" value="NZ_JAYDCJ010000001.1"/>
</dbReference>
<keyword evidence="2" id="KW-1185">Reference proteome</keyword>
<gene>
    <name evidence="1" type="ORF">U5822_00930</name>
</gene>
<dbReference type="InterPro" id="IPR009061">
    <property type="entry name" value="DNA-bd_dom_put_sf"/>
</dbReference>
<evidence type="ECO:0000313" key="2">
    <source>
        <dbReference type="Proteomes" id="UP001305746"/>
    </source>
</evidence>
<dbReference type="Gene3D" id="1.10.1660.10">
    <property type="match status" value="1"/>
</dbReference>
<dbReference type="EMBL" id="JAYDCJ010000001">
    <property type="protein sequence ID" value="MEA1079211.1"/>
    <property type="molecule type" value="Genomic_DNA"/>
</dbReference>
<protein>
    <recommendedName>
        <fullName evidence="3">MerR, DNA binding</fullName>
    </recommendedName>
</protein>
<dbReference type="SUPFAM" id="SSF46955">
    <property type="entry name" value="Putative DNA-binding domain"/>
    <property type="match status" value="1"/>
</dbReference>
<dbReference type="Proteomes" id="UP001305746">
    <property type="component" value="Unassembled WGS sequence"/>
</dbReference>
<evidence type="ECO:0000313" key="1">
    <source>
        <dbReference type="EMBL" id="MEA1079211.1"/>
    </source>
</evidence>
<proteinExistence type="predicted"/>
<reference evidence="1 2" key="1">
    <citation type="submission" date="2023-12" db="EMBL/GenBank/DDBJ databases">
        <title>Marinobacter qingdaonensis sp. nov., isolated from the intertidal sediment of Qingdao, PR China.</title>
        <authorList>
            <person name="Li Y."/>
        </authorList>
    </citation>
    <scope>NUCLEOTIDE SEQUENCE [LARGE SCALE GENOMIC DNA]</scope>
    <source>
        <strain evidence="1 2">ASW11-75</strain>
    </source>
</reference>
<name>A0ABU5NTT5_9GAMM</name>
<evidence type="ECO:0008006" key="3">
    <source>
        <dbReference type="Google" id="ProtNLM"/>
    </source>
</evidence>
<comment type="caution">
    <text evidence="1">The sequence shown here is derived from an EMBL/GenBank/DDBJ whole genome shotgun (WGS) entry which is preliminary data.</text>
</comment>
<sequence length="81" mass="8874">MTDMTIGKVADVVGVGVETIRFCERPRADAGDVRQRALAKLNDVDQKIGQLRQIRQGLEALVDRCPGQGAGYSTNLMNRTE</sequence>
<organism evidence="1 2">
    <name type="scientific">Marinobacter qingdaonensis</name>
    <dbReference type="NCBI Taxonomy" id="3108486"/>
    <lineage>
        <taxon>Bacteria</taxon>
        <taxon>Pseudomonadati</taxon>
        <taxon>Pseudomonadota</taxon>
        <taxon>Gammaproteobacteria</taxon>
        <taxon>Pseudomonadales</taxon>
        <taxon>Marinobacteraceae</taxon>
        <taxon>Marinobacter</taxon>
    </lineage>
</organism>